<evidence type="ECO:0000313" key="1">
    <source>
        <dbReference type="EMBL" id="KAK9871517.1"/>
    </source>
</evidence>
<reference evidence="1 2" key="1">
    <citation type="submission" date="2023-03" db="EMBL/GenBank/DDBJ databases">
        <title>Genome insight into feeding habits of ladybird beetles.</title>
        <authorList>
            <person name="Li H.-S."/>
            <person name="Huang Y.-H."/>
            <person name="Pang H."/>
        </authorList>
    </citation>
    <scope>NUCLEOTIDE SEQUENCE [LARGE SCALE GENOMIC DNA]</scope>
    <source>
        <strain evidence="1">SYSU_2023b</strain>
        <tissue evidence="1">Whole body</tissue>
    </source>
</reference>
<dbReference type="AlphaFoldDB" id="A0AAW1TTU4"/>
<evidence type="ECO:0000313" key="2">
    <source>
        <dbReference type="Proteomes" id="UP001431783"/>
    </source>
</evidence>
<dbReference type="Proteomes" id="UP001431783">
    <property type="component" value="Unassembled WGS sequence"/>
</dbReference>
<dbReference type="SUPFAM" id="SSF53098">
    <property type="entry name" value="Ribonuclease H-like"/>
    <property type="match status" value="1"/>
</dbReference>
<evidence type="ECO:0008006" key="3">
    <source>
        <dbReference type="Google" id="ProtNLM"/>
    </source>
</evidence>
<comment type="caution">
    <text evidence="1">The sequence shown here is derived from an EMBL/GenBank/DDBJ whole genome shotgun (WGS) entry which is preliminary data.</text>
</comment>
<keyword evidence="2" id="KW-1185">Reference proteome</keyword>
<gene>
    <name evidence="1" type="ORF">WA026_012888</name>
</gene>
<sequence>MFEIDTPMKRSTPQIINSCLPKNDITTQIRLTKLLEEKFSNFIYIYTDASGSRHPNSVGYAVHVPLTAKKNSARLTDMHGRNFRDWMLVTYMWVLGHSFIRENDIADQLTNEGRCLDTMDMLSAGLQEIWPQFSTKFYNEGKLAYQEIRSK</sequence>
<organism evidence="1 2">
    <name type="scientific">Henosepilachna vigintioctopunctata</name>
    <dbReference type="NCBI Taxonomy" id="420089"/>
    <lineage>
        <taxon>Eukaryota</taxon>
        <taxon>Metazoa</taxon>
        <taxon>Ecdysozoa</taxon>
        <taxon>Arthropoda</taxon>
        <taxon>Hexapoda</taxon>
        <taxon>Insecta</taxon>
        <taxon>Pterygota</taxon>
        <taxon>Neoptera</taxon>
        <taxon>Endopterygota</taxon>
        <taxon>Coleoptera</taxon>
        <taxon>Polyphaga</taxon>
        <taxon>Cucujiformia</taxon>
        <taxon>Coccinelloidea</taxon>
        <taxon>Coccinellidae</taxon>
        <taxon>Epilachninae</taxon>
        <taxon>Epilachnini</taxon>
        <taxon>Henosepilachna</taxon>
    </lineage>
</organism>
<dbReference type="InterPro" id="IPR012337">
    <property type="entry name" value="RNaseH-like_sf"/>
</dbReference>
<proteinExistence type="predicted"/>
<name>A0AAW1TTU4_9CUCU</name>
<dbReference type="EMBL" id="JARQZJ010000006">
    <property type="protein sequence ID" value="KAK9871517.1"/>
    <property type="molecule type" value="Genomic_DNA"/>
</dbReference>
<accession>A0AAW1TTU4</accession>
<protein>
    <recommendedName>
        <fullName evidence="3">LAGLIDADG homing endonuclease</fullName>
    </recommendedName>
</protein>